<dbReference type="Gene3D" id="3.30.497.10">
    <property type="entry name" value="Antithrombin, subunit I, domain 2"/>
    <property type="match status" value="1"/>
</dbReference>
<dbReference type="RefSeq" id="XP_026751889.1">
    <property type="nucleotide sequence ID" value="XM_026896088.3"/>
</dbReference>
<dbReference type="CTD" id="100272177"/>
<dbReference type="PANTHER" id="PTHR11461">
    <property type="entry name" value="SERINE PROTEASE INHIBITOR, SERPIN"/>
    <property type="match status" value="1"/>
</dbReference>
<evidence type="ECO:0000256" key="1">
    <source>
        <dbReference type="ARBA" id="ARBA00022690"/>
    </source>
</evidence>
<dbReference type="CDD" id="cd00172">
    <property type="entry name" value="serpin"/>
    <property type="match status" value="1"/>
</dbReference>
<evidence type="ECO:0000313" key="7">
    <source>
        <dbReference type="RefSeq" id="XP_026751889.1"/>
    </source>
</evidence>
<dbReference type="GO" id="GO:0005615">
    <property type="term" value="C:extracellular space"/>
    <property type="evidence" value="ECO:0007669"/>
    <property type="project" value="InterPro"/>
</dbReference>
<reference evidence="7" key="1">
    <citation type="submission" date="2025-08" db="UniProtKB">
        <authorList>
            <consortium name="RefSeq"/>
        </authorList>
    </citation>
    <scope>IDENTIFICATION</scope>
    <source>
        <tissue evidence="7">Whole larvae</tissue>
    </source>
</reference>
<comment type="similarity">
    <text evidence="3">Belongs to the serpin family.</text>
</comment>
<protein>
    <submittedName>
        <fullName evidence="7">Serpin B8-like</fullName>
    </submittedName>
</protein>
<dbReference type="GeneID" id="113512298"/>
<evidence type="ECO:0000256" key="3">
    <source>
        <dbReference type="RuleBase" id="RU000411"/>
    </source>
</evidence>
<dbReference type="InterPro" id="IPR042185">
    <property type="entry name" value="Serpin_sf_2"/>
</dbReference>
<dbReference type="InterPro" id="IPR000215">
    <property type="entry name" value="Serpin_fam"/>
</dbReference>
<feature type="signal peptide" evidence="4">
    <location>
        <begin position="1"/>
        <end position="18"/>
    </location>
</feature>
<keyword evidence="2" id="KW-0722">Serine protease inhibitor</keyword>
<dbReference type="InterPro" id="IPR023796">
    <property type="entry name" value="Serpin_dom"/>
</dbReference>
<dbReference type="AlphaFoldDB" id="A0A6J1WET7"/>
<dbReference type="GO" id="GO:0004867">
    <property type="term" value="F:serine-type endopeptidase inhibitor activity"/>
    <property type="evidence" value="ECO:0007669"/>
    <property type="project" value="UniProtKB-KW"/>
</dbReference>
<dbReference type="InParanoid" id="A0A6J1WET7"/>
<gene>
    <name evidence="7" type="primary">LOC113512298</name>
</gene>
<dbReference type="OrthoDB" id="9518664at2759"/>
<keyword evidence="6" id="KW-1185">Reference proteome</keyword>
<feature type="chain" id="PRO_5027078588" evidence="4">
    <location>
        <begin position="19"/>
        <end position="442"/>
    </location>
</feature>
<sequence>MDWKFFGIILMIGCPLFGQETNEEYRTTTEESIDDERLAQSLNNFGYKLMIEIMKQNDENLNIAISPMSISSVLAMILLGSVGKTYDEIAKVLGFSNDILTNRKNHEQFGKLLQALNTNTSSKTTYADAIFVDKDTRLREVYRNYLEMVYHGEALSTEFSDRVKARQVINEWVKEHTKDKIEEFLPQTLPESTKVVLLSAHYFSGQWKTPFLPEFTKKLPFKTPTEEITAELMANFGNFDYIFSMEDQLHMVAFPYNDSMTTMYALKPRIPKRLSLFDLLNKLDYAKIESLINRMVKRNCVIRFPKMELQSNFKLKAPLKSLGVNTMFNPDEANFALMVDGNNVVNKTESELIGRINTGELEARGLKELVDELVNPGVHVDSVIHEVKMTVNEFGTEAVAATSAVTTRSAELFYADSPFYLFIRNEKTKLVTFSAIIFNPNV</sequence>
<proteinExistence type="inferred from homology"/>
<dbReference type="Gene3D" id="2.30.39.10">
    <property type="entry name" value="Alpha-1-antitrypsin, domain 1"/>
    <property type="match status" value="2"/>
</dbReference>
<keyword evidence="4" id="KW-0732">Signal</keyword>
<dbReference type="PANTHER" id="PTHR11461:SF342">
    <property type="entry name" value="SERINE PROTEASE INHIBITOR 28DC"/>
    <property type="match status" value="1"/>
</dbReference>
<feature type="domain" description="Serpin" evidence="5">
    <location>
        <begin position="47"/>
        <end position="440"/>
    </location>
</feature>
<accession>A0A6J1WET7</accession>
<organism evidence="6 7">
    <name type="scientific">Galleria mellonella</name>
    <name type="common">Greater wax moth</name>
    <dbReference type="NCBI Taxonomy" id="7137"/>
    <lineage>
        <taxon>Eukaryota</taxon>
        <taxon>Metazoa</taxon>
        <taxon>Ecdysozoa</taxon>
        <taxon>Arthropoda</taxon>
        <taxon>Hexapoda</taxon>
        <taxon>Insecta</taxon>
        <taxon>Pterygota</taxon>
        <taxon>Neoptera</taxon>
        <taxon>Endopterygota</taxon>
        <taxon>Lepidoptera</taxon>
        <taxon>Glossata</taxon>
        <taxon>Ditrysia</taxon>
        <taxon>Pyraloidea</taxon>
        <taxon>Pyralidae</taxon>
        <taxon>Galleriinae</taxon>
        <taxon>Galleria</taxon>
    </lineage>
</organism>
<dbReference type="InterPro" id="IPR042178">
    <property type="entry name" value="Serpin_sf_1"/>
</dbReference>
<dbReference type="SUPFAM" id="SSF56574">
    <property type="entry name" value="Serpins"/>
    <property type="match status" value="1"/>
</dbReference>
<name>A0A6J1WET7_GALME</name>
<evidence type="ECO:0000313" key="6">
    <source>
        <dbReference type="Proteomes" id="UP001652740"/>
    </source>
</evidence>
<dbReference type="Pfam" id="PF00079">
    <property type="entry name" value="Serpin"/>
    <property type="match status" value="1"/>
</dbReference>
<evidence type="ECO:0000256" key="4">
    <source>
        <dbReference type="SAM" id="SignalP"/>
    </source>
</evidence>
<evidence type="ECO:0000256" key="2">
    <source>
        <dbReference type="ARBA" id="ARBA00022900"/>
    </source>
</evidence>
<dbReference type="InterPro" id="IPR036186">
    <property type="entry name" value="Serpin_sf"/>
</dbReference>
<dbReference type="FunCoup" id="A0A6J1WET7">
    <property type="interactions" value="60"/>
</dbReference>
<keyword evidence="1" id="KW-0646">Protease inhibitor</keyword>
<evidence type="ECO:0000259" key="5">
    <source>
        <dbReference type="SMART" id="SM00093"/>
    </source>
</evidence>
<dbReference type="Proteomes" id="UP001652740">
    <property type="component" value="Unplaced"/>
</dbReference>
<dbReference type="SMART" id="SM00093">
    <property type="entry name" value="SERPIN"/>
    <property type="match status" value="1"/>
</dbReference>
<dbReference type="KEGG" id="gmw:113512298"/>